<dbReference type="GO" id="GO:0003676">
    <property type="term" value="F:nucleic acid binding"/>
    <property type="evidence" value="ECO:0007669"/>
    <property type="project" value="InterPro"/>
</dbReference>
<dbReference type="GO" id="GO:0004523">
    <property type="term" value="F:RNA-DNA hybrid ribonuclease activity"/>
    <property type="evidence" value="ECO:0007669"/>
    <property type="project" value="InterPro"/>
</dbReference>
<gene>
    <name evidence="3" type="ORF">TorRG33x02_028260</name>
</gene>
<feature type="transmembrane region" description="Helical" evidence="1">
    <location>
        <begin position="26"/>
        <end position="45"/>
    </location>
</feature>
<dbReference type="OrthoDB" id="989172at2759"/>
<name>A0A2P5FUQ3_TREOI</name>
<keyword evidence="1" id="KW-0812">Transmembrane</keyword>
<evidence type="ECO:0000256" key="1">
    <source>
        <dbReference type="SAM" id="Phobius"/>
    </source>
</evidence>
<dbReference type="InterPro" id="IPR044730">
    <property type="entry name" value="RNase_H-like_dom_plant"/>
</dbReference>
<dbReference type="Proteomes" id="UP000237000">
    <property type="component" value="Unassembled WGS sequence"/>
</dbReference>
<organism evidence="3 4">
    <name type="scientific">Trema orientale</name>
    <name type="common">Charcoal tree</name>
    <name type="synonym">Celtis orientalis</name>
    <dbReference type="NCBI Taxonomy" id="63057"/>
    <lineage>
        <taxon>Eukaryota</taxon>
        <taxon>Viridiplantae</taxon>
        <taxon>Streptophyta</taxon>
        <taxon>Embryophyta</taxon>
        <taxon>Tracheophyta</taxon>
        <taxon>Spermatophyta</taxon>
        <taxon>Magnoliopsida</taxon>
        <taxon>eudicotyledons</taxon>
        <taxon>Gunneridae</taxon>
        <taxon>Pentapetalae</taxon>
        <taxon>rosids</taxon>
        <taxon>fabids</taxon>
        <taxon>Rosales</taxon>
        <taxon>Cannabaceae</taxon>
        <taxon>Trema</taxon>
    </lineage>
</organism>
<keyword evidence="1" id="KW-1133">Transmembrane helix</keyword>
<proteinExistence type="predicted"/>
<feature type="domain" description="RNase H type-1" evidence="2">
    <location>
        <begin position="2"/>
        <end position="74"/>
    </location>
</feature>
<evidence type="ECO:0000313" key="4">
    <source>
        <dbReference type="Proteomes" id="UP000237000"/>
    </source>
</evidence>
<protein>
    <recommendedName>
        <fullName evidence="2">RNase H type-1 domain-containing protein</fullName>
    </recommendedName>
</protein>
<comment type="caution">
    <text evidence="3">The sequence shown here is derived from an EMBL/GenBank/DDBJ whole genome shotgun (WGS) entry which is preliminary data.</text>
</comment>
<keyword evidence="4" id="KW-1185">Reference proteome</keyword>
<evidence type="ECO:0000313" key="3">
    <source>
        <dbReference type="EMBL" id="POO01519.1"/>
    </source>
</evidence>
<reference evidence="4" key="1">
    <citation type="submission" date="2016-06" db="EMBL/GenBank/DDBJ databases">
        <title>Parallel loss of symbiosis genes in relatives of nitrogen-fixing non-legume Parasponia.</title>
        <authorList>
            <person name="Van Velzen R."/>
            <person name="Holmer R."/>
            <person name="Bu F."/>
            <person name="Rutten L."/>
            <person name="Van Zeijl A."/>
            <person name="Liu W."/>
            <person name="Santuari L."/>
            <person name="Cao Q."/>
            <person name="Sharma T."/>
            <person name="Shen D."/>
            <person name="Roswanjaya Y."/>
            <person name="Wardhani T."/>
            <person name="Kalhor M.S."/>
            <person name="Jansen J."/>
            <person name="Van den Hoogen J."/>
            <person name="Gungor B."/>
            <person name="Hartog M."/>
            <person name="Hontelez J."/>
            <person name="Verver J."/>
            <person name="Yang W.-C."/>
            <person name="Schijlen E."/>
            <person name="Repin R."/>
            <person name="Schilthuizen M."/>
            <person name="Schranz E."/>
            <person name="Heidstra R."/>
            <person name="Miyata K."/>
            <person name="Fedorova E."/>
            <person name="Kohlen W."/>
            <person name="Bisseling T."/>
            <person name="Smit S."/>
            <person name="Geurts R."/>
        </authorList>
    </citation>
    <scope>NUCLEOTIDE SEQUENCE [LARGE SCALE GENOMIC DNA]</scope>
    <source>
        <strain evidence="4">cv. RG33-2</strain>
    </source>
</reference>
<dbReference type="InParanoid" id="A0A2P5FUQ3"/>
<dbReference type="AlphaFoldDB" id="A0A2P5FUQ3"/>
<sequence length="112" mass="12086">MNIDATFASETGVVSFGIVIRNATGVVLYFAVGPLLFGAYIVLHAELLGIREGLLLTQADGFTVQVVENDSLITSRTSHHSATVNSWEDAIIFDIVSLLPLVKVVYAAMYLN</sequence>
<dbReference type="EMBL" id="JXTC01000008">
    <property type="protein sequence ID" value="POO01519.1"/>
    <property type="molecule type" value="Genomic_DNA"/>
</dbReference>
<dbReference type="CDD" id="cd06222">
    <property type="entry name" value="RNase_H_like"/>
    <property type="match status" value="1"/>
</dbReference>
<evidence type="ECO:0000259" key="2">
    <source>
        <dbReference type="Pfam" id="PF13456"/>
    </source>
</evidence>
<accession>A0A2P5FUQ3</accession>
<dbReference type="Pfam" id="PF13456">
    <property type="entry name" value="RVT_3"/>
    <property type="match status" value="1"/>
</dbReference>
<keyword evidence="1" id="KW-0472">Membrane</keyword>
<dbReference type="InterPro" id="IPR002156">
    <property type="entry name" value="RNaseH_domain"/>
</dbReference>